<evidence type="ECO:0000256" key="5">
    <source>
        <dbReference type="ARBA" id="ARBA00023242"/>
    </source>
</evidence>
<dbReference type="OrthoDB" id="8964853at2759"/>
<dbReference type="GO" id="GO:0003677">
    <property type="term" value="F:DNA binding"/>
    <property type="evidence" value="ECO:0007669"/>
    <property type="project" value="UniProtKB-KW"/>
</dbReference>
<keyword evidence="5" id="KW-0539">Nucleus</keyword>
<protein>
    <recommendedName>
        <fullName evidence="7">BHLH domain-containing protein</fullName>
    </recommendedName>
</protein>
<feature type="compositionally biased region" description="Basic residues" evidence="6">
    <location>
        <begin position="142"/>
        <end position="158"/>
    </location>
</feature>
<dbReference type="GO" id="GO:0090575">
    <property type="term" value="C:RNA polymerase II transcription regulator complex"/>
    <property type="evidence" value="ECO:0007669"/>
    <property type="project" value="TreeGrafter"/>
</dbReference>
<proteinExistence type="predicted"/>
<feature type="compositionally biased region" description="Polar residues" evidence="6">
    <location>
        <begin position="181"/>
        <end position="199"/>
    </location>
</feature>
<dbReference type="InterPro" id="IPR011598">
    <property type="entry name" value="bHLH_dom"/>
</dbReference>
<evidence type="ECO:0000259" key="7">
    <source>
        <dbReference type="PROSITE" id="PS50888"/>
    </source>
</evidence>
<evidence type="ECO:0000256" key="6">
    <source>
        <dbReference type="SAM" id="MobiDB-lite"/>
    </source>
</evidence>
<dbReference type="SMART" id="SM00353">
    <property type="entry name" value="HLH"/>
    <property type="match status" value="1"/>
</dbReference>
<dbReference type="Pfam" id="PF00010">
    <property type="entry name" value="HLH"/>
    <property type="match status" value="1"/>
</dbReference>
<feature type="region of interest" description="Disordered" evidence="6">
    <location>
        <begin position="129"/>
        <end position="202"/>
    </location>
</feature>
<reference evidence="8" key="1">
    <citation type="journal article" date="2020" name="Microb. Genom.">
        <title>Genetic diversity of clinical and environmental Mucorales isolates obtained from an investigation of mucormycosis cases among solid organ transplant recipients.</title>
        <authorList>
            <person name="Nguyen M.H."/>
            <person name="Kaul D."/>
            <person name="Muto C."/>
            <person name="Cheng S.J."/>
            <person name="Richter R.A."/>
            <person name="Bruno V.M."/>
            <person name="Liu G."/>
            <person name="Beyhan S."/>
            <person name="Sundermann A.J."/>
            <person name="Mounaud S."/>
            <person name="Pasculle A.W."/>
            <person name="Nierman W.C."/>
            <person name="Driscoll E."/>
            <person name="Cumbie R."/>
            <person name="Clancy C.J."/>
            <person name="Dupont C.L."/>
        </authorList>
    </citation>
    <scope>NUCLEOTIDE SEQUENCE</scope>
    <source>
        <strain evidence="8">GL11</strain>
    </source>
</reference>
<gene>
    <name evidence="8" type="ORF">G6F64_005027</name>
</gene>
<feature type="compositionally biased region" description="Basic and acidic residues" evidence="6">
    <location>
        <begin position="129"/>
        <end position="140"/>
    </location>
</feature>
<comment type="caution">
    <text evidence="8">The sequence shown here is derived from an EMBL/GenBank/DDBJ whole genome shotgun (WGS) entry which is preliminary data.</text>
</comment>
<dbReference type="PANTHER" id="PTHR10328:SF3">
    <property type="entry name" value="PROTEIN MAX"/>
    <property type="match status" value="1"/>
</dbReference>
<organism evidence="8 9">
    <name type="scientific">Rhizopus oryzae</name>
    <name type="common">Mucormycosis agent</name>
    <name type="synonym">Rhizopus arrhizus var. delemar</name>
    <dbReference type="NCBI Taxonomy" id="64495"/>
    <lineage>
        <taxon>Eukaryota</taxon>
        <taxon>Fungi</taxon>
        <taxon>Fungi incertae sedis</taxon>
        <taxon>Mucoromycota</taxon>
        <taxon>Mucoromycotina</taxon>
        <taxon>Mucoromycetes</taxon>
        <taxon>Mucorales</taxon>
        <taxon>Mucorineae</taxon>
        <taxon>Rhizopodaceae</taxon>
        <taxon>Rhizopus</taxon>
    </lineage>
</organism>
<dbReference type="GO" id="GO:0003700">
    <property type="term" value="F:DNA-binding transcription factor activity"/>
    <property type="evidence" value="ECO:0007669"/>
    <property type="project" value="TreeGrafter"/>
</dbReference>
<feature type="region of interest" description="Disordered" evidence="6">
    <location>
        <begin position="1"/>
        <end position="48"/>
    </location>
</feature>
<sequence length="257" mass="29337">MMNRKKSTSSTPTQHSVPFPYPLSRQRTPSYPNSAAYPAEVNESSQEKDLTYLAKRSAHNALERQRREGLNSKFQELAHVLPALQQVKRPSKSMIVAKSLEFVSTAEQRELEYKDQLSALRQENERLLRQANGKKNESRTRNSSKKRQLSNSPNHKKIKSADSLEENPRKKKKKEETTRRSSAGSNKTVLQPTLQTDDPTPNVREEQGILLEQSSTLTSFHQEQDPYGYNIFNNAFSSSIQQQQQQPSNAVTFNGKF</sequence>
<dbReference type="PANTHER" id="PTHR10328">
    <property type="entry name" value="PROTEIN MAX MYC-ASSOCIATED FACTOR X"/>
    <property type="match status" value="1"/>
</dbReference>
<keyword evidence="2" id="KW-0238">DNA-binding</keyword>
<feature type="domain" description="BHLH" evidence="7">
    <location>
        <begin position="54"/>
        <end position="106"/>
    </location>
</feature>
<keyword evidence="4" id="KW-0804">Transcription</keyword>
<evidence type="ECO:0000313" key="8">
    <source>
        <dbReference type="EMBL" id="KAG1309807.1"/>
    </source>
</evidence>
<accession>A0A9P6XBK9</accession>
<keyword evidence="9" id="KW-1185">Reference proteome</keyword>
<evidence type="ECO:0000313" key="9">
    <source>
        <dbReference type="Proteomes" id="UP000716291"/>
    </source>
</evidence>
<dbReference type="PROSITE" id="PS50888">
    <property type="entry name" value="BHLH"/>
    <property type="match status" value="1"/>
</dbReference>
<evidence type="ECO:0000256" key="4">
    <source>
        <dbReference type="ARBA" id="ARBA00023163"/>
    </source>
</evidence>
<keyword evidence="3" id="KW-0010">Activator</keyword>
<dbReference type="Proteomes" id="UP000716291">
    <property type="component" value="Unassembled WGS sequence"/>
</dbReference>
<dbReference type="GO" id="GO:0045944">
    <property type="term" value="P:positive regulation of transcription by RNA polymerase II"/>
    <property type="evidence" value="ECO:0007669"/>
    <property type="project" value="TreeGrafter"/>
</dbReference>
<keyword evidence="1" id="KW-0805">Transcription regulation</keyword>
<dbReference type="AlphaFoldDB" id="A0A9P6XBK9"/>
<evidence type="ECO:0000256" key="3">
    <source>
        <dbReference type="ARBA" id="ARBA00023159"/>
    </source>
</evidence>
<dbReference type="GO" id="GO:0046983">
    <property type="term" value="F:protein dimerization activity"/>
    <property type="evidence" value="ECO:0007669"/>
    <property type="project" value="InterPro"/>
</dbReference>
<dbReference type="Gene3D" id="4.10.280.10">
    <property type="entry name" value="Helix-loop-helix DNA-binding domain"/>
    <property type="match status" value="1"/>
</dbReference>
<dbReference type="EMBL" id="JAANQT010000586">
    <property type="protein sequence ID" value="KAG1309807.1"/>
    <property type="molecule type" value="Genomic_DNA"/>
</dbReference>
<dbReference type="InterPro" id="IPR036638">
    <property type="entry name" value="HLH_DNA-bd_sf"/>
</dbReference>
<evidence type="ECO:0000256" key="1">
    <source>
        <dbReference type="ARBA" id="ARBA00023015"/>
    </source>
</evidence>
<dbReference type="SUPFAM" id="SSF47459">
    <property type="entry name" value="HLH, helix-loop-helix DNA-binding domain"/>
    <property type="match status" value="1"/>
</dbReference>
<feature type="compositionally biased region" description="Basic and acidic residues" evidence="6">
    <location>
        <begin position="159"/>
        <end position="179"/>
    </location>
</feature>
<evidence type="ECO:0000256" key="2">
    <source>
        <dbReference type="ARBA" id="ARBA00023125"/>
    </source>
</evidence>
<name>A0A9P6XBK9_RHIOR</name>